<reference evidence="1 2" key="1">
    <citation type="journal article" date="2019" name="Sci. Rep.">
        <title>Orb-weaving spider Araneus ventricosus genome elucidates the spidroin gene catalogue.</title>
        <authorList>
            <person name="Kono N."/>
            <person name="Nakamura H."/>
            <person name="Ohtoshi R."/>
            <person name="Moran D.A.P."/>
            <person name="Shinohara A."/>
            <person name="Yoshida Y."/>
            <person name="Fujiwara M."/>
            <person name="Mori M."/>
            <person name="Tomita M."/>
            <person name="Arakawa K."/>
        </authorList>
    </citation>
    <scope>NUCLEOTIDE SEQUENCE [LARGE SCALE GENOMIC DNA]</scope>
</reference>
<dbReference type="EMBL" id="BGPR01002223">
    <property type="protein sequence ID" value="GBM69989.1"/>
    <property type="molecule type" value="Genomic_DNA"/>
</dbReference>
<dbReference type="OrthoDB" id="6779804at2759"/>
<keyword evidence="2" id="KW-1185">Reference proteome</keyword>
<evidence type="ECO:0000313" key="2">
    <source>
        <dbReference type="Proteomes" id="UP000499080"/>
    </source>
</evidence>
<dbReference type="AlphaFoldDB" id="A0A4Y2HYF7"/>
<dbReference type="Proteomes" id="UP000499080">
    <property type="component" value="Unassembled WGS sequence"/>
</dbReference>
<comment type="caution">
    <text evidence="1">The sequence shown here is derived from an EMBL/GenBank/DDBJ whole genome shotgun (WGS) entry which is preliminary data.</text>
</comment>
<organism evidence="1 2">
    <name type="scientific">Araneus ventricosus</name>
    <name type="common">Orbweaver spider</name>
    <name type="synonym">Epeira ventricosa</name>
    <dbReference type="NCBI Taxonomy" id="182803"/>
    <lineage>
        <taxon>Eukaryota</taxon>
        <taxon>Metazoa</taxon>
        <taxon>Ecdysozoa</taxon>
        <taxon>Arthropoda</taxon>
        <taxon>Chelicerata</taxon>
        <taxon>Arachnida</taxon>
        <taxon>Araneae</taxon>
        <taxon>Araneomorphae</taxon>
        <taxon>Entelegynae</taxon>
        <taxon>Araneoidea</taxon>
        <taxon>Araneidae</taxon>
        <taxon>Araneus</taxon>
    </lineage>
</organism>
<gene>
    <name evidence="1" type="ORF">AVEN_225394_1</name>
</gene>
<evidence type="ECO:0000313" key="1">
    <source>
        <dbReference type="EMBL" id="GBM69989.1"/>
    </source>
</evidence>
<accession>A0A4Y2HYF7</accession>
<proteinExistence type="predicted"/>
<name>A0A4Y2HYF7_ARAVE</name>
<protein>
    <submittedName>
        <fullName evidence="1">Uncharacterized protein</fullName>
    </submittedName>
</protein>
<sequence>MARQSKWRDGNLNWFKPLSFSHVFFSFSYCAQKQTNYFTWLIRSVRCFPFRIEVFTGCSQCRLHTKKKFSVYLAEVETDEDSDFDKEDNGQEDVLELNSSDHENFSEHYTELEEDGDSGNEIVMNSEWLSAIDGVQWRKTKFVLTAIILCRGFLDQNNQRKMWHAL</sequence>